<evidence type="ECO:0000259" key="1">
    <source>
        <dbReference type="PROSITE" id="PS51194"/>
    </source>
</evidence>
<dbReference type="AlphaFoldDB" id="A0A3S4U8W1"/>
<dbReference type="Pfam" id="PF12344">
    <property type="entry name" value="UvrB"/>
    <property type="match status" value="1"/>
</dbReference>
<proteinExistence type="predicted"/>
<dbReference type="KEGG" id="rpne:NCTC8284_01702"/>
<evidence type="ECO:0000313" key="3">
    <source>
        <dbReference type="Proteomes" id="UP000278733"/>
    </source>
</evidence>
<dbReference type="GO" id="GO:0003677">
    <property type="term" value="F:DNA binding"/>
    <property type="evidence" value="ECO:0007669"/>
    <property type="project" value="InterPro"/>
</dbReference>
<sequence>MEYGFRLPSALDNRPLRFEEFERLAPQTIYVSATPGPYELEKSGDEIIDQVVRPTGLLDPEIEIRPVAIQVDDLLSEARQRADRNERVLVTTLTKKMAEDLTDYLDEHGIRVRYLHSDIDTVERVEIIRDLRLGEFDVLVGINLLREGLDIPEVSLVAILDADKEGFLRSERSLIQTIGRAARNLKGKAILYADSITKSMEKAITETNRRREKQMKYNEEHGIIPQALNKKWVSYWTSVRGGE</sequence>
<dbReference type="GO" id="GO:0006289">
    <property type="term" value="P:nucleotide-excision repair"/>
    <property type="evidence" value="ECO:0007669"/>
    <property type="project" value="InterPro"/>
</dbReference>
<dbReference type="InterPro" id="IPR027417">
    <property type="entry name" value="P-loop_NTPase"/>
</dbReference>
<dbReference type="Pfam" id="PF00271">
    <property type="entry name" value="Helicase_C"/>
    <property type="match status" value="1"/>
</dbReference>
<dbReference type="Proteomes" id="UP000278733">
    <property type="component" value="Chromosome"/>
</dbReference>
<dbReference type="PROSITE" id="PS51194">
    <property type="entry name" value="HELICASE_CTER"/>
    <property type="match status" value="1"/>
</dbReference>
<dbReference type="PANTHER" id="PTHR24029:SF0">
    <property type="entry name" value="UVRABC SYSTEM PROTEIN B"/>
    <property type="match status" value="1"/>
</dbReference>
<dbReference type="InterPro" id="IPR004807">
    <property type="entry name" value="UvrB"/>
</dbReference>
<dbReference type="EMBL" id="LR134405">
    <property type="protein sequence ID" value="VEH66532.1"/>
    <property type="molecule type" value="Genomic_DNA"/>
</dbReference>
<dbReference type="InterPro" id="IPR001650">
    <property type="entry name" value="Helicase_C-like"/>
</dbReference>
<dbReference type="PANTHER" id="PTHR24029">
    <property type="entry name" value="UVRABC SYSTEM PROTEIN B"/>
    <property type="match status" value="1"/>
</dbReference>
<evidence type="ECO:0000313" key="2">
    <source>
        <dbReference type="EMBL" id="VEH66532.1"/>
    </source>
</evidence>
<dbReference type="FunFam" id="3.40.50.300:FF:000257">
    <property type="entry name" value="UvrABC system protein B"/>
    <property type="match status" value="1"/>
</dbReference>
<reference evidence="2 3" key="1">
    <citation type="submission" date="2018-12" db="EMBL/GenBank/DDBJ databases">
        <authorList>
            <consortium name="Pathogen Informatics"/>
        </authorList>
    </citation>
    <scope>NUCLEOTIDE SEQUENCE [LARGE SCALE GENOMIC DNA]</scope>
    <source>
        <strain evidence="2 3">NCTC8284</strain>
    </source>
</reference>
<dbReference type="SUPFAM" id="SSF52540">
    <property type="entry name" value="P-loop containing nucleoside triphosphate hydrolases"/>
    <property type="match status" value="1"/>
</dbReference>
<dbReference type="CDD" id="cd18790">
    <property type="entry name" value="SF2_C_UvrB"/>
    <property type="match status" value="1"/>
</dbReference>
<dbReference type="InterPro" id="IPR024759">
    <property type="entry name" value="UvrB_YAD/RRR_dom"/>
</dbReference>
<dbReference type="GO" id="GO:0009380">
    <property type="term" value="C:excinuclease repair complex"/>
    <property type="evidence" value="ECO:0007669"/>
    <property type="project" value="InterPro"/>
</dbReference>
<feature type="domain" description="Helicase C-terminal" evidence="1">
    <location>
        <begin position="70"/>
        <end position="223"/>
    </location>
</feature>
<accession>A0A3S4U8W1</accession>
<dbReference type="GO" id="GO:0016887">
    <property type="term" value="F:ATP hydrolysis activity"/>
    <property type="evidence" value="ECO:0007669"/>
    <property type="project" value="InterPro"/>
</dbReference>
<organism evidence="2 3">
    <name type="scientific">Rodentibacter pneumotropicus</name>
    <dbReference type="NCBI Taxonomy" id="758"/>
    <lineage>
        <taxon>Bacteria</taxon>
        <taxon>Pseudomonadati</taxon>
        <taxon>Pseudomonadota</taxon>
        <taxon>Gammaproteobacteria</taxon>
        <taxon>Pasteurellales</taxon>
        <taxon>Pasteurellaceae</taxon>
        <taxon>Rodentibacter</taxon>
    </lineage>
</organism>
<dbReference type="GO" id="GO:0005524">
    <property type="term" value="F:ATP binding"/>
    <property type="evidence" value="ECO:0007669"/>
    <property type="project" value="InterPro"/>
</dbReference>
<name>A0A3S4U8W1_9PAST</name>
<dbReference type="SMART" id="SM00490">
    <property type="entry name" value="HELICc"/>
    <property type="match status" value="1"/>
</dbReference>
<gene>
    <name evidence="2" type="primary">uvrB_2</name>
    <name evidence="2" type="ORF">NCTC8284_01702</name>
</gene>
<protein>
    <submittedName>
        <fullName evidence="2">UvrABC system protein B</fullName>
    </submittedName>
</protein>
<dbReference type="Gene3D" id="3.40.50.300">
    <property type="entry name" value="P-loop containing nucleotide triphosphate hydrolases"/>
    <property type="match status" value="2"/>
</dbReference>